<proteinExistence type="predicted"/>
<evidence type="ECO:0000313" key="3">
    <source>
        <dbReference type="EMBL" id="CAD9480701.1"/>
    </source>
</evidence>
<organism evidence="3">
    <name type="scientific">Octactis speculum</name>
    <dbReference type="NCBI Taxonomy" id="3111310"/>
    <lineage>
        <taxon>Eukaryota</taxon>
        <taxon>Sar</taxon>
        <taxon>Stramenopiles</taxon>
        <taxon>Ochrophyta</taxon>
        <taxon>Dictyochophyceae</taxon>
        <taxon>Dictyochales</taxon>
        <taxon>Dictyochaceae</taxon>
        <taxon>Octactis</taxon>
    </lineage>
</organism>
<protein>
    <submittedName>
        <fullName evidence="3">Uncharacterized protein</fullName>
    </submittedName>
</protein>
<gene>
    <name evidence="3" type="ORF">DSPE1174_LOCUS29819</name>
</gene>
<sequence length="178" mass="18871">MDFDSEPWDTSCESMGTGTKDTGLDLAQWDLEAGKLYDMSFYPREDGTALDAVYIAGPDSAPPAQGFRLSAGDSTVCPHQDTDDDGSSSKMKSKNGGGGGIKAGAVVGIIFGVMFAIAMGLGFAMWYFKFKIPFSENSWWPSSSSEGGAEMGETSTQVPVSTSQSLYKKLDPSEVGII</sequence>
<keyword evidence="2" id="KW-0472">Membrane</keyword>
<keyword evidence="2" id="KW-1133">Transmembrane helix</keyword>
<dbReference type="EMBL" id="HBGS01057177">
    <property type="protein sequence ID" value="CAD9480701.1"/>
    <property type="molecule type" value="Transcribed_RNA"/>
</dbReference>
<feature type="transmembrane region" description="Helical" evidence="2">
    <location>
        <begin position="100"/>
        <end position="128"/>
    </location>
</feature>
<evidence type="ECO:0000256" key="1">
    <source>
        <dbReference type="SAM" id="MobiDB-lite"/>
    </source>
</evidence>
<keyword evidence="2" id="KW-0812">Transmembrane</keyword>
<evidence type="ECO:0000256" key="2">
    <source>
        <dbReference type="SAM" id="Phobius"/>
    </source>
</evidence>
<feature type="region of interest" description="Disordered" evidence="1">
    <location>
        <begin position="142"/>
        <end position="165"/>
    </location>
</feature>
<feature type="region of interest" description="Disordered" evidence="1">
    <location>
        <begin position="65"/>
        <end position="98"/>
    </location>
</feature>
<name>A0A7S2MFK9_9STRA</name>
<reference evidence="3" key="1">
    <citation type="submission" date="2021-01" db="EMBL/GenBank/DDBJ databases">
        <authorList>
            <person name="Corre E."/>
            <person name="Pelletier E."/>
            <person name="Niang G."/>
            <person name="Scheremetjew M."/>
            <person name="Finn R."/>
            <person name="Kale V."/>
            <person name="Holt S."/>
            <person name="Cochrane G."/>
            <person name="Meng A."/>
            <person name="Brown T."/>
            <person name="Cohen L."/>
        </authorList>
    </citation>
    <scope>NUCLEOTIDE SEQUENCE</scope>
    <source>
        <strain evidence="3">CCMP1381</strain>
    </source>
</reference>
<accession>A0A7S2MFK9</accession>
<dbReference type="AlphaFoldDB" id="A0A7S2MFK9"/>